<dbReference type="InterPro" id="IPR023393">
    <property type="entry name" value="START-like_dom_sf"/>
</dbReference>
<evidence type="ECO:0000256" key="1">
    <source>
        <dbReference type="SAM" id="MobiDB-lite"/>
    </source>
</evidence>
<dbReference type="SUPFAM" id="SSF55961">
    <property type="entry name" value="Bet v1-like"/>
    <property type="match status" value="1"/>
</dbReference>
<evidence type="ECO:0000313" key="3">
    <source>
        <dbReference type="Proteomes" id="UP001605036"/>
    </source>
</evidence>
<dbReference type="Gene3D" id="3.30.530.20">
    <property type="match status" value="1"/>
</dbReference>
<gene>
    <name evidence="2" type="ORF">R1flu_019363</name>
</gene>
<keyword evidence="3" id="KW-1185">Reference proteome</keyword>
<accession>A0ABD1ZIS4</accession>
<sequence length="208" mass="22885">MANAEEVPKTTGDKGEELSSKWHGELKMVINCSIEKAWELTSDFCGMQRWVDTTESCECVEGEPQKPGCVRFLYGGSFPRADGGKSWAREKLLALDDENRTLSYAMLENNFGLSGYRATYRLHDQGDGAVLVDWSFEVDPIAGSTEQKTADYMTGVFRSVLKKLEALVNSNSELERSRNNTSSESGRAIGNASDSSNLSDLSSTPICL</sequence>
<name>A0ABD1ZIS4_9MARC</name>
<protein>
    <recommendedName>
        <fullName evidence="4">Lachrymatory factor synthase</fullName>
    </recommendedName>
</protein>
<evidence type="ECO:0008006" key="4">
    <source>
        <dbReference type="Google" id="ProtNLM"/>
    </source>
</evidence>
<reference evidence="2 3" key="1">
    <citation type="submission" date="2024-09" db="EMBL/GenBank/DDBJ databases">
        <title>Chromosome-scale assembly of Riccia fluitans.</title>
        <authorList>
            <person name="Paukszto L."/>
            <person name="Sawicki J."/>
            <person name="Karawczyk K."/>
            <person name="Piernik-Szablinska J."/>
            <person name="Szczecinska M."/>
            <person name="Mazdziarz M."/>
        </authorList>
    </citation>
    <scope>NUCLEOTIDE SEQUENCE [LARGE SCALE GENOMIC DNA]</scope>
    <source>
        <strain evidence="2">Rf_01</strain>
        <tissue evidence="2">Aerial parts of the thallus</tissue>
    </source>
</reference>
<dbReference type="AlphaFoldDB" id="A0ABD1ZIS4"/>
<dbReference type="InterPro" id="IPR053249">
    <property type="entry name" value="LFS"/>
</dbReference>
<dbReference type="CDD" id="cd07821">
    <property type="entry name" value="PYR_PYL_RCAR_like"/>
    <property type="match status" value="1"/>
</dbReference>
<evidence type="ECO:0000313" key="2">
    <source>
        <dbReference type="EMBL" id="KAL2651235.1"/>
    </source>
</evidence>
<dbReference type="Proteomes" id="UP001605036">
    <property type="component" value="Unassembled WGS sequence"/>
</dbReference>
<feature type="region of interest" description="Disordered" evidence="1">
    <location>
        <begin position="172"/>
        <end position="208"/>
    </location>
</feature>
<feature type="compositionally biased region" description="Low complexity" evidence="1">
    <location>
        <begin position="179"/>
        <end position="208"/>
    </location>
</feature>
<dbReference type="PANTHER" id="PTHR33789:SF5">
    <property type="entry name" value="BET V I_MAJOR LATEX PROTEIN DOMAIN-CONTAINING PROTEIN"/>
    <property type="match status" value="1"/>
</dbReference>
<proteinExistence type="predicted"/>
<dbReference type="InterPro" id="IPR019587">
    <property type="entry name" value="Polyketide_cyclase/dehydratase"/>
</dbReference>
<dbReference type="Pfam" id="PF10604">
    <property type="entry name" value="Polyketide_cyc2"/>
    <property type="match status" value="1"/>
</dbReference>
<dbReference type="EMBL" id="JBHFFA010000001">
    <property type="protein sequence ID" value="KAL2651235.1"/>
    <property type="molecule type" value="Genomic_DNA"/>
</dbReference>
<organism evidence="2 3">
    <name type="scientific">Riccia fluitans</name>
    <dbReference type="NCBI Taxonomy" id="41844"/>
    <lineage>
        <taxon>Eukaryota</taxon>
        <taxon>Viridiplantae</taxon>
        <taxon>Streptophyta</taxon>
        <taxon>Embryophyta</taxon>
        <taxon>Marchantiophyta</taxon>
        <taxon>Marchantiopsida</taxon>
        <taxon>Marchantiidae</taxon>
        <taxon>Marchantiales</taxon>
        <taxon>Ricciaceae</taxon>
        <taxon>Riccia</taxon>
    </lineage>
</organism>
<dbReference type="PANTHER" id="PTHR33789">
    <property type="entry name" value="LACHRYMATORY-FACTOR SYNTHASE"/>
    <property type="match status" value="1"/>
</dbReference>
<comment type="caution">
    <text evidence="2">The sequence shown here is derived from an EMBL/GenBank/DDBJ whole genome shotgun (WGS) entry which is preliminary data.</text>
</comment>